<dbReference type="InterPro" id="IPR009061">
    <property type="entry name" value="DNA-bd_dom_put_sf"/>
</dbReference>
<accession>A0A0F9CFD0</accession>
<dbReference type="SUPFAM" id="SSF46955">
    <property type="entry name" value="Putative DNA-binding domain"/>
    <property type="match status" value="1"/>
</dbReference>
<comment type="caution">
    <text evidence="2">The sequence shown here is derived from an EMBL/GenBank/DDBJ whole genome shotgun (WGS) entry which is preliminary data.</text>
</comment>
<proteinExistence type="predicted"/>
<dbReference type="EMBL" id="LAZR01044551">
    <property type="protein sequence ID" value="KKL04371.1"/>
    <property type="molecule type" value="Genomic_DNA"/>
</dbReference>
<evidence type="ECO:0000256" key="1">
    <source>
        <dbReference type="SAM" id="Coils"/>
    </source>
</evidence>
<dbReference type="Gene3D" id="3.30.56.10">
    <property type="match status" value="1"/>
</dbReference>
<dbReference type="InterPro" id="IPR020825">
    <property type="entry name" value="Phe-tRNA_synthase-like_B3/B4"/>
</dbReference>
<keyword evidence="1" id="KW-0175">Coiled coil</keyword>
<dbReference type="SUPFAM" id="SSF56037">
    <property type="entry name" value="PheT/TilS domain"/>
    <property type="match status" value="1"/>
</dbReference>
<protein>
    <submittedName>
        <fullName evidence="2">Uncharacterized protein</fullName>
    </submittedName>
</protein>
<organism evidence="2">
    <name type="scientific">marine sediment metagenome</name>
    <dbReference type="NCBI Taxonomy" id="412755"/>
    <lineage>
        <taxon>unclassified sequences</taxon>
        <taxon>metagenomes</taxon>
        <taxon>ecological metagenomes</taxon>
    </lineage>
</organism>
<name>A0A0F9CFD0_9ZZZZ</name>
<dbReference type="AlphaFoldDB" id="A0A0F9CFD0"/>
<feature type="coiled-coil region" evidence="1">
    <location>
        <begin position="68"/>
        <end position="95"/>
    </location>
</feature>
<reference evidence="2" key="1">
    <citation type="journal article" date="2015" name="Nature">
        <title>Complex archaea that bridge the gap between prokaryotes and eukaryotes.</title>
        <authorList>
            <person name="Spang A."/>
            <person name="Saw J.H."/>
            <person name="Jorgensen S.L."/>
            <person name="Zaremba-Niedzwiedzka K."/>
            <person name="Martijn J."/>
            <person name="Lind A.E."/>
            <person name="van Eijk R."/>
            <person name="Schleper C."/>
            <person name="Guy L."/>
            <person name="Ettema T.J."/>
        </authorList>
    </citation>
    <scope>NUCLEOTIDE SEQUENCE</scope>
</reference>
<evidence type="ECO:0000313" key="2">
    <source>
        <dbReference type="EMBL" id="KKL04371.1"/>
    </source>
</evidence>
<feature type="non-terminal residue" evidence="2">
    <location>
        <position position="134"/>
    </location>
</feature>
<sequence>MLFSYNWLQLFFKKKLPKPEKLAEVLAMHFFEVEEVEKKGNDFTLDIDVLPNRGSDCFSHLGIAREISALLNIKLKEFEDEVQEIDNKAKDFIKLQVSSRKDCNRYTARVINDVKVGFSPGWIKEKLKVLGLKP</sequence>
<dbReference type="Gene3D" id="3.50.40.10">
    <property type="entry name" value="Phenylalanyl-trna Synthetase, Chain B, domain 3"/>
    <property type="match status" value="1"/>
</dbReference>
<gene>
    <name evidence="2" type="ORF">LCGC14_2616740</name>
</gene>